<dbReference type="InterPro" id="IPR038081">
    <property type="entry name" value="CalX-like_sf"/>
</dbReference>
<dbReference type="InterPro" id="IPR009091">
    <property type="entry name" value="RCC1/BLIP-II"/>
</dbReference>
<evidence type="ECO:0000259" key="4">
    <source>
        <dbReference type="SMART" id="SM00237"/>
    </source>
</evidence>
<dbReference type="PANTHER" id="PTHR45982:SF1">
    <property type="entry name" value="REGULATOR OF CHROMOSOME CONDENSATION"/>
    <property type="match status" value="1"/>
</dbReference>
<sequence length="577" mass="58114">MRASPAAPVPAGTLRGPAPGPVLALLTAALTAVAAFLAVPDRAQAAVDGAVTAWGYNGDGQAGVPEGLTGVTQVAGGYYHSLALRSDGTVTAWGYNGDGQAGVPEGLTGVTQVAAGYHHSLALRSDGTVTAWGGNDLGQAEVPAGLTGVTQVAAGAFYSLALRSDGTVTAWGDDARDLIDGAAGLTGVTRIAAAPYHSLALKSDGTVTAWGMNMEGETDVPAGLTGVTRIAAGYHHSLALKSDGTVTAWGGNDFGQAGVPAGLTGVTRIAAGDAHSLALRSDGTVTAWGRDDLGQTGVPAGLANVAQIAAGSHHNLALSRSAVAFQQTVRTVTENAGAVPLTVTRTGVTSSAEVRYAHTGGRATSGSDFVLTPGTLTFAPGQATKAITLTIRDDTAPETAETLTVTLSSPGSGTELRSPATMTVTIAVSDQRPDALISASASSGYVGNNVYTAGAAAAQTKAVTMRRTGRTLKPRSFYVRVYNDGTDTAVITIKGGRAAAGSAVRYFSGSSDVTARMHSAAGLRVALARGSYRLIRVQLQLSAAVPAGSARYATVWGTWSGDGTRSDVVRAAVKVSR</sequence>
<comment type="caution">
    <text evidence="5">The sequence shown here is derived from an EMBL/GenBank/DDBJ whole genome shotgun (WGS) entry which is preliminary data.</text>
</comment>
<feature type="domain" description="Calx-beta" evidence="4">
    <location>
        <begin position="303"/>
        <end position="408"/>
    </location>
</feature>
<reference evidence="5 6" key="1">
    <citation type="journal article" date="2016" name="Genome Announc.">
        <title>Draft Genome Sequence of Planomonospora sphaerica JCM9374, a Rare Actinomycete.</title>
        <authorList>
            <person name="Dohra H."/>
            <person name="Suzuki T."/>
            <person name="Inoue Y."/>
            <person name="Kodani S."/>
        </authorList>
    </citation>
    <scope>NUCLEOTIDE SEQUENCE [LARGE SCALE GENOMIC DNA]</scope>
    <source>
        <strain evidence="5 6">JCM 9374</strain>
    </source>
</reference>
<dbReference type="Proteomes" id="UP000077701">
    <property type="component" value="Unassembled WGS sequence"/>
</dbReference>
<dbReference type="Pfam" id="PF03160">
    <property type="entry name" value="Calx-beta"/>
    <property type="match status" value="1"/>
</dbReference>
<keyword evidence="3" id="KW-0106">Calcium</keyword>
<evidence type="ECO:0000256" key="2">
    <source>
        <dbReference type="ARBA" id="ARBA00022737"/>
    </source>
</evidence>
<dbReference type="InterPro" id="IPR051553">
    <property type="entry name" value="Ran_GTPase-activating"/>
</dbReference>
<evidence type="ECO:0000256" key="3">
    <source>
        <dbReference type="ARBA" id="ARBA00022837"/>
    </source>
</evidence>
<reference evidence="6" key="2">
    <citation type="submission" date="2016-04" db="EMBL/GenBank/DDBJ databases">
        <title>Planomonospora sphaerica JCM9374 whole genome shotgun sequence.</title>
        <authorList>
            <person name="Suzuki T."/>
            <person name="Dohra H."/>
            <person name="Kodani S."/>
        </authorList>
    </citation>
    <scope>NUCLEOTIDE SEQUENCE [LARGE SCALE GENOMIC DNA]</scope>
    <source>
        <strain evidence="6">JCM 9374</strain>
    </source>
</reference>
<dbReference type="EMBL" id="BDCX01000006">
    <property type="protein sequence ID" value="GAT67176.1"/>
    <property type="molecule type" value="Genomic_DNA"/>
</dbReference>
<dbReference type="InterPro" id="IPR003644">
    <property type="entry name" value="Calx_beta"/>
</dbReference>
<dbReference type="PROSITE" id="PS00626">
    <property type="entry name" value="RCC1_2"/>
    <property type="match status" value="3"/>
</dbReference>
<evidence type="ECO:0000256" key="1">
    <source>
        <dbReference type="ARBA" id="ARBA00022729"/>
    </source>
</evidence>
<dbReference type="AlphaFoldDB" id="A0A171CT32"/>
<name>A0A171CT32_9ACTN</name>
<dbReference type="InterPro" id="IPR000408">
    <property type="entry name" value="Reg_chr_condens"/>
</dbReference>
<accession>A0A171CT32</accession>
<gene>
    <name evidence="5" type="ORF">PS9374_02829</name>
</gene>
<dbReference type="RefSeq" id="WP_068897271.1">
    <property type="nucleotide sequence ID" value="NZ_BDCX01000006.1"/>
</dbReference>
<dbReference type="GO" id="GO:0016020">
    <property type="term" value="C:membrane"/>
    <property type="evidence" value="ECO:0007669"/>
    <property type="project" value="InterPro"/>
</dbReference>
<dbReference type="STRING" id="161355.PS9374_02829"/>
<keyword evidence="6" id="KW-1185">Reference proteome</keyword>
<dbReference type="GO" id="GO:0005737">
    <property type="term" value="C:cytoplasm"/>
    <property type="evidence" value="ECO:0007669"/>
    <property type="project" value="TreeGrafter"/>
</dbReference>
<keyword evidence="1" id="KW-0732">Signal</keyword>
<dbReference type="SUPFAM" id="SSF50985">
    <property type="entry name" value="RCC1/BLIP-II"/>
    <property type="match status" value="1"/>
</dbReference>
<dbReference type="OrthoDB" id="9796385at2"/>
<dbReference type="SUPFAM" id="SSF141072">
    <property type="entry name" value="CalX-like"/>
    <property type="match status" value="1"/>
</dbReference>
<dbReference type="Gene3D" id="2.130.10.30">
    <property type="entry name" value="Regulator of chromosome condensation 1/beta-lactamase-inhibitor protein II"/>
    <property type="match status" value="2"/>
</dbReference>
<dbReference type="SMART" id="SM00237">
    <property type="entry name" value="Calx_beta"/>
    <property type="match status" value="1"/>
</dbReference>
<dbReference type="Pfam" id="PF13540">
    <property type="entry name" value="RCC1_2"/>
    <property type="match status" value="6"/>
</dbReference>
<keyword evidence="2" id="KW-0677">Repeat</keyword>
<dbReference type="GO" id="GO:0005085">
    <property type="term" value="F:guanyl-nucleotide exchange factor activity"/>
    <property type="evidence" value="ECO:0007669"/>
    <property type="project" value="TreeGrafter"/>
</dbReference>
<organism evidence="5 6">
    <name type="scientific">Planomonospora sphaerica</name>
    <dbReference type="NCBI Taxonomy" id="161355"/>
    <lineage>
        <taxon>Bacteria</taxon>
        <taxon>Bacillati</taxon>
        <taxon>Actinomycetota</taxon>
        <taxon>Actinomycetes</taxon>
        <taxon>Streptosporangiales</taxon>
        <taxon>Streptosporangiaceae</taxon>
        <taxon>Planomonospora</taxon>
    </lineage>
</organism>
<protein>
    <submittedName>
        <fullName evidence="5">RCC1 repeat-containing protein</fullName>
    </submittedName>
</protein>
<dbReference type="Gene3D" id="2.60.40.2030">
    <property type="match status" value="1"/>
</dbReference>
<dbReference type="PROSITE" id="PS50012">
    <property type="entry name" value="RCC1_3"/>
    <property type="match status" value="6"/>
</dbReference>
<evidence type="ECO:0000313" key="6">
    <source>
        <dbReference type="Proteomes" id="UP000077701"/>
    </source>
</evidence>
<dbReference type="PANTHER" id="PTHR45982">
    <property type="entry name" value="REGULATOR OF CHROMOSOME CONDENSATION"/>
    <property type="match status" value="1"/>
</dbReference>
<evidence type="ECO:0000313" key="5">
    <source>
        <dbReference type="EMBL" id="GAT67176.1"/>
    </source>
</evidence>
<proteinExistence type="predicted"/>
<dbReference type="GO" id="GO:0007154">
    <property type="term" value="P:cell communication"/>
    <property type="evidence" value="ECO:0007669"/>
    <property type="project" value="InterPro"/>
</dbReference>